<evidence type="ECO:0000256" key="14">
    <source>
        <dbReference type="PROSITE-ProRule" id="PRU10052"/>
    </source>
</evidence>
<evidence type="ECO:0000256" key="10">
    <source>
        <dbReference type="ARBA" id="ARBA00023295"/>
    </source>
</evidence>
<dbReference type="SUPFAM" id="SSF51126">
    <property type="entry name" value="Pectin lyase-like"/>
    <property type="match status" value="1"/>
</dbReference>
<dbReference type="PANTHER" id="PTHR31884">
    <property type="entry name" value="POLYGALACTURONASE"/>
    <property type="match status" value="1"/>
</dbReference>
<dbReference type="Pfam" id="PF00295">
    <property type="entry name" value="Glyco_hydro_28"/>
    <property type="match status" value="2"/>
</dbReference>
<evidence type="ECO:0000256" key="17">
    <source>
        <dbReference type="SAM" id="SignalP"/>
    </source>
</evidence>
<keyword evidence="10 15" id="KW-0326">Glycosidase</keyword>
<reference evidence="18" key="1">
    <citation type="submission" date="2017-07" db="EMBL/GenBank/DDBJ databases">
        <title>Origin of fungal plant biomass degrading enzymes: Comparative enzyme profile studies of zoosporic, early lineage fungi.</title>
        <authorList>
            <person name="Lange L."/>
            <person name="Pilgaard B."/>
            <person name="Herbst F.-A."/>
            <person name="Barret K."/>
            <person name="Busk P.K."/>
            <person name="Pedersen A.G."/>
        </authorList>
    </citation>
    <scope>NUCLEOTIDE SEQUENCE</scope>
</reference>
<evidence type="ECO:0000256" key="16">
    <source>
        <dbReference type="SAM" id="MobiDB-lite"/>
    </source>
</evidence>
<evidence type="ECO:0000313" key="18">
    <source>
        <dbReference type="EMBL" id="AWM99289.1"/>
    </source>
</evidence>
<dbReference type="InterPro" id="IPR006626">
    <property type="entry name" value="PbH1"/>
</dbReference>
<keyword evidence="11" id="KW-0961">Cell wall biogenesis/degradation</keyword>
<dbReference type="InterPro" id="IPR050434">
    <property type="entry name" value="Glycosyl_hydrlase_28"/>
</dbReference>
<dbReference type="InterPro" id="IPR011050">
    <property type="entry name" value="Pectin_lyase_fold/virulence"/>
</dbReference>
<evidence type="ECO:0000256" key="6">
    <source>
        <dbReference type="ARBA" id="ARBA00022737"/>
    </source>
</evidence>
<organism evidence="18">
    <name type="scientific">Rhizophlyctis rosea</name>
    <dbReference type="NCBI Taxonomy" id="64517"/>
    <lineage>
        <taxon>Eukaryota</taxon>
        <taxon>Fungi</taxon>
        <taxon>Fungi incertae sedis</taxon>
        <taxon>Chytridiomycota</taxon>
        <taxon>Chytridiomycota incertae sedis</taxon>
        <taxon>Chytridiomycetes</taxon>
        <taxon>Rhizophlyctidales</taxon>
        <taxon>Rhizophlyctidaceae</taxon>
        <taxon>Rhizophlyctis</taxon>
    </lineage>
</organism>
<dbReference type="PANTHER" id="PTHR31884:SF9">
    <property type="entry name" value="ENDOPOLYGALACTURONASE D-RELATED"/>
    <property type="match status" value="1"/>
</dbReference>
<keyword evidence="5 17" id="KW-0732">Signal</keyword>
<dbReference type="Gene3D" id="2.160.20.10">
    <property type="entry name" value="Single-stranded right-handed beta-helix, Pectin lyase-like"/>
    <property type="match status" value="1"/>
</dbReference>
<dbReference type="GO" id="GO:0045490">
    <property type="term" value="P:pectin catabolic process"/>
    <property type="evidence" value="ECO:0007669"/>
    <property type="project" value="TreeGrafter"/>
</dbReference>
<comment type="subcellular location">
    <subcellularLocation>
        <location evidence="1">Secreted</location>
    </subcellularLocation>
</comment>
<dbReference type="InterPro" id="IPR012334">
    <property type="entry name" value="Pectin_lyas_fold"/>
</dbReference>
<evidence type="ECO:0000256" key="5">
    <source>
        <dbReference type="ARBA" id="ARBA00022729"/>
    </source>
</evidence>
<evidence type="ECO:0000256" key="11">
    <source>
        <dbReference type="ARBA" id="ARBA00023316"/>
    </source>
</evidence>
<dbReference type="GO" id="GO:0004650">
    <property type="term" value="F:polygalacturonase activity"/>
    <property type="evidence" value="ECO:0007669"/>
    <property type="project" value="UniProtKB-EC"/>
</dbReference>
<keyword evidence="6" id="KW-0677">Repeat</keyword>
<sequence>MLFKVTLAAALLLPVLADSCSPAWGQCGGYVPAILQCFAAIAFVFFTNCLDSCIQPGKDGPAPLAAGPTTTTKAATTTKASTTTTNTKAPTTVATTTTKTTTIPAPTATGSCAINAYDATAIANAKNSCSTITVGSFTVPGGETLDFTGLKKGTTLNLRGTITFGYKEWGGPLMSISGDSINVDGTGSLLNAQGEKYWDGLGGNGGKTKPRTLFLKSISNSHLKNIKILNPPVNTISLHATNTIVEGFIIDASAGDTGGGHNTDAFDIGSNGLILRNCWVHNQDDCTAINSGYNITVSGLTCIGGHGLSIGSVNSDTLVNLVTFSDSIVQKSANGVRIKTKAAATNGGVTNVTYKNIKVQDITGYGIVVQQDYGNTGHPGTGMPITVSLWISAVPGFFLLHFDTISQPPLNTTQNLVMQNITGNVVSGKTPVRIECGSGACSNWNWSKISISGGKNSCNYTPNGFTC</sequence>
<accession>A0A2U8U9W8</accession>
<proteinExistence type="inferred from homology"/>
<comment type="function">
    <text evidence="13">Involved in maceration and soft-rotting of plant tissue. Hydrolyzes the 1,4-alpha glycosidic bonds of de-esterified pectate in the smooth region of the plant cell wall.</text>
</comment>
<protein>
    <recommendedName>
        <fullName evidence="3">endo-polygalacturonase</fullName>
        <ecNumber evidence="3">3.2.1.15</ecNumber>
    </recommendedName>
</protein>
<comment type="catalytic activity">
    <reaction evidence="12">
        <text>(1,4-alpha-D-galacturonosyl)n+m + H2O = (1,4-alpha-D-galacturonosyl)n + (1,4-alpha-D-galacturonosyl)m.</text>
        <dbReference type="EC" id="3.2.1.15"/>
    </reaction>
</comment>
<feature type="active site" evidence="14">
    <location>
        <position position="306"/>
    </location>
</feature>
<dbReference type="GO" id="GO:0005576">
    <property type="term" value="C:extracellular region"/>
    <property type="evidence" value="ECO:0007669"/>
    <property type="project" value="TreeGrafter"/>
</dbReference>
<keyword evidence="7 15" id="KW-0378">Hydrolase</keyword>
<dbReference type="InterPro" id="IPR000743">
    <property type="entry name" value="Glyco_hydro_28"/>
</dbReference>
<evidence type="ECO:0000256" key="12">
    <source>
        <dbReference type="ARBA" id="ARBA00034074"/>
    </source>
</evidence>
<feature type="region of interest" description="Disordered" evidence="16">
    <location>
        <begin position="64"/>
        <end position="91"/>
    </location>
</feature>
<gene>
    <name evidence="18" type="primary">GH28A</name>
</gene>
<dbReference type="SMART" id="SM00710">
    <property type="entry name" value="PbH1"/>
    <property type="match status" value="4"/>
</dbReference>
<name>A0A2U8U9W8_9FUNG</name>
<evidence type="ECO:0000256" key="2">
    <source>
        <dbReference type="ARBA" id="ARBA00008834"/>
    </source>
</evidence>
<evidence type="ECO:0000256" key="9">
    <source>
        <dbReference type="ARBA" id="ARBA00023180"/>
    </source>
</evidence>
<dbReference type="AlphaFoldDB" id="A0A2U8U9W8"/>
<comment type="similarity">
    <text evidence="2 15">Belongs to the glycosyl hydrolase 28 family.</text>
</comment>
<dbReference type="EC" id="3.2.1.15" evidence="3"/>
<feature type="signal peptide" evidence="17">
    <location>
        <begin position="1"/>
        <end position="17"/>
    </location>
</feature>
<evidence type="ECO:0000256" key="4">
    <source>
        <dbReference type="ARBA" id="ARBA00022525"/>
    </source>
</evidence>
<dbReference type="EMBL" id="MF432155">
    <property type="protein sequence ID" value="AWM99289.1"/>
    <property type="molecule type" value="Genomic_DNA"/>
</dbReference>
<evidence type="ECO:0000256" key="7">
    <source>
        <dbReference type="ARBA" id="ARBA00022801"/>
    </source>
</evidence>
<keyword evidence="4" id="KW-0964">Secreted</keyword>
<evidence type="ECO:0000256" key="8">
    <source>
        <dbReference type="ARBA" id="ARBA00023157"/>
    </source>
</evidence>
<keyword evidence="9" id="KW-0325">Glycoprotein</keyword>
<dbReference type="PROSITE" id="PS00502">
    <property type="entry name" value="POLYGALACTURONASE"/>
    <property type="match status" value="1"/>
</dbReference>
<evidence type="ECO:0000256" key="1">
    <source>
        <dbReference type="ARBA" id="ARBA00004613"/>
    </source>
</evidence>
<evidence type="ECO:0000256" key="15">
    <source>
        <dbReference type="RuleBase" id="RU361169"/>
    </source>
</evidence>
<feature type="chain" id="PRO_5015879191" description="endo-polygalacturonase" evidence="17">
    <location>
        <begin position="18"/>
        <end position="467"/>
    </location>
</feature>
<evidence type="ECO:0000256" key="3">
    <source>
        <dbReference type="ARBA" id="ARBA00012736"/>
    </source>
</evidence>
<evidence type="ECO:0000256" key="13">
    <source>
        <dbReference type="ARBA" id="ARBA00037707"/>
    </source>
</evidence>
<keyword evidence="8" id="KW-1015">Disulfide bond</keyword>
<dbReference type="GO" id="GO:0071555">
    <property type="term" value="P:cell wall organization"/>
    <property type="evidence" value="ECO:0007669"/>
    <property type="project" value="UniProtKB-KW"/>
</dbReference>